<comment type="pathway">
    <text evidence="5">Amine and polyamine degradation; ethanolamine degradation.</text>
</comment>
<dbReference type="InterPro" id="IPR042255">
    <property type="entry name" value="EutC_N"/>
</dbReference>
<comment type="cofactor">
    <cofactor evidence="5">
        <name>adenosylcob(III)alamin</name>
        <dbReference type="ChEBI" id="CHEBI:18408"/>
    </cofactor>
    <text evidence="5">Binds between the large and small subunits.</text>
</comment>
<sequence>MNKSLETLKKLNRFQELTPARIGLERAGSSIATQQILNFDLDHARARDAVHLPFDEQEIEAQLKARKTPSIKVKSAAPNRTVYLQQPDLGRKLDDASRLALKEIPHPAPPGFDLGIVIADGLSTRAIHSNAIAFLDQFLSQSFIRDLRCAPVVIASQARVALADEIGECLNVRLSIILIGERPGLSASDSMGIYLTYHPKKGRTDAQRNCISNIRQGGLDYKQAARQLKNLVSGAFKLGLSGVHLKQTSQLK</sequence>
<keyword evidence="4 5" id="KW-1283">Bacterial microcompartment</keyword>
<reference evidence="6 7" key="1">
    <citation type="journal article" date="2009" name="Environ. Microbiol.">
        <title>Genome sequence of Desulfobacterium autotrophicum HRM2, a marine sulfate reducer oxidizing organic carbon completely to carbon dioxide.</title>
        <authorList>
            <person name="Strittmatter A.W."/>
            <person name="Liesegang H."/>
            <person name="Rabus R."/>
            <person name="Decker I."/>
            <person name="Amann J."/>
            <person name="Andres S."/>
            <person name="Henne A."/>
            <person name="Fricke W.F."/>
            <person name="Martinez-Arias R."/>
            <person name="Bartels D."/>
            <person name="Goesmann A."/>
            <person name="Krause L."/>
            <person name="Puehler A."/>
            <person name="Klenk H.P."/>
            <person name="Richter M."/>
            <person name="Schuler M."/>
            <person name="Gloeckner F.O."/>
            <person name="Meyerdierks A."/>
            <person name="Gottschalk G."/>
            <person name="Amann R."/>
        </authorList>
    </citation>
    <scope>NUCLEOTIDE SEQUENCE [LARGE SCALE GENOMIC DNA]</scope>
    <source>
        <strain evidence="7">ATCC 43914 / DSM 3382 / HRM2</strain>
    </source>
</reference>
<dbReference type="NCBIfam" id="NF003971">
    <property type="entry name" value="PRK05465.1"/>
    <property type="match status" value="1"/>
</dbReference>
<keyword evidence="2 5" id="KW-0456">Lyase</keyword>
<feature type="binding site" evidence="5">
    <location>
        <position position="181"/>
    </location>
    <ligand>
        <name>adenosylcob(III)alamin</name>
        <dbReference type="ChEBI" id="CHEBI:18408"/>
    </ligand>
</feature>
<name>C0QGK0_DESAH</name>
<accession>C0QGK0</accession>
<proteinExistence type="inferred from homology"/>
<dbReference type="EMBL" id="CP001087">
    <property type="protein sequence ID" value="ACN13475.1"/>
    <property type="molecule type" value="Genomic_DNA"/>
</dbReference>
<comment type="catalytic activity">
    <reaction evidence="5">
        <text>ethanolamine = acetaldehyde + NH4(+)</text>
        <dbReference type="Rhea" id="RHEA:15313"/>
        <dbReference type="ChEBI" id="CHEBI:15343"/>
        <dbReference type="ChEBI" id="CHEBI:28938"/>
        <dbReference type="ChEBI" id="CHEBI:57603"/>
        <dbReference type="EC" id="4.3.1.7"/>
    </reaction>
</comment>
<evidence type="ECO:0000256" key="2">
    <source>
        <dbReference type="ARBA" id="ARBA00023239"/>
    </source>
</evidence>
<dbReference type="InterPro" id="IPR042251">
    <property type="entry name" value="EutC_C"/>
</dbReference>
<dbReference type="GO" id="GO:0006520">
    <property type="term" value="P:amino acid metabolic process"/>
    <property type="evidence" value="ECO:0007669"/>
    <property type="project" value="InterPro"/>
</dbReference>
<dbReference type="PIRSF" id="PIRSF018982">
    <property type="entry name" value="EutC"/>
    <property type="match status" value="1"/>
</dbReference>
<evidence type="ECO:0000313" key="7">
    <source>
        <dbReference type="Proteomes" id="UP000000442"/>
    </source>
</evidence>
<dbReference type="AlphaFoldDB" id="C0QGK0"/>
<dbReference type="GO" id="GO:0008851">
    <property type="term" value="F:ethanolamine ammonia-lyase activity"/>
    <property type="evidence" value="ECO:0007669"/>
    <property type="project" value="UniProtKB-UniRule"/>
</dbReference>
<dbReference type="InterPro" id="IPR009246">
    <property type="entry name" value="EutC"/>
</dbReference>
<dbReference type="GO" id="GO:0046336">
    <property type="term" value="P:ethanolamine catabolic process"/>
    <property type="evidence" value="ECO:0007669"/>
    <property type="project" value="UniProtKB-UniRule"/>
</dbReference>
<feature type="binding site" evidence="5">
    <location>
        <position position="210"/>
    </location>
    <ligand>
        <name>adenosylcob(III)alamin</name>
        <dbReference type="ChEBI" id="CHEBI:18408"/>
    </ligand>
</feature>
<feature type="binding site" evidence="5">
    <location>
        <position position="160"/>
    </location>
    <ligand>
        <name>adenosylcob(III)alamin</name>
        <dbReference type="ChEBI" id="CHEBI:18408"/>
    </ligand>
</feature>
<dbReference type="HOGENOM" id="CLU_068224_1_0_7"/>
<dbReference type="Proteomes" id="UP000000442">
    <property type="component" value="Chromosome"/>
</dbReference>
<comment type="function">
    <text evidence="5">Catalyzes the deamination of various vicinal amino-alcohols to oxo compounds. Allows this organism to utilize ethanolamine as the sole source of nitrogen and carbon in the presence of external vitamin B12.</text>
</comment>
<dbReference type="Gene3D" id="1.10.30.40">
    <property type="entry name" value="Ethanolamine ammonia-lyase light chain (EutC), N-terminal domain"/>
    <property type="match status" value="1"/>
</dbReference>
<dbReference type="Pfam" id="PF05985">
    <property type="entry name" value="EutC"/>
    <property type="match status" value="1"/>
</dbReference>
<keyword evidence="3 5" id="KW-0170">Cobalt</keyword>
<comment type="similarity">
    <text evidence="5">Belongs to the EutC family.</text>
</comment>
<dbReference type="GO" id="GO:0009350">
    <property type="term" value="C:ethanolamine ammonia-lyase complex"/>
    <property type="evidence" value="ECO:0007669"/>
    <property type="project" value="UniProtKB-UniRule"/>
</dbReference>
<dbReference type="GO" id="GO:0031419">
    <property type="term" value="F:cobalamin binding"/>
    <property type="evidence" value="ECO:0007669"/>
    <property type="project" value="UniProtKB-UniRule"/>
</dbReference>
<keyword evidence="7" id="KW-1185">Reference proteome</keyword>
<dbReference type="STRING" id="177437.HRM2_03550"/>
<dbReference type="Gene3D" id="3.40.50.11240">
    <property type="entry name" value="Ethanolamine ammonia-lyase light chain (EutC)"/>
    <property type="match status" value="1"/>
</dbReference>
<dbReference type="UniPathway" id="UPA00560"/>
<dbReference type="eggNOG" id="COG4302">
    <property type="taxonomic scope" value="Bacteria"/>
</dbReference>
<evidence type="ECO:0000256" key="3">
    <source>
        <dbReference type="ARBA" id="ARBA00023285"/>
    </source>
</evidence>
<dbReference type="RefSeq" id="WP_012662724.1">
    <property type="nucleotide sequence ID" value="NC_012108.1"/>
</dbReference>
<protein>
    <recommendedName>
        <fullName evidence="5">Ethanolamine ammonia-lyase small subunit</fullName>
        <shortName evidence="5">EAL small subunit</shortName>
        <ecNumber evidence="5">4.3.1.7</ecNumber>
    </recommendedName>
</protein>
<dbReference type="EC" id="4.3.1.7" evidence="5"/>
<dbReference type="OrthoDB" id="114248at2"/>
<gene>
    <name evidence="5 6" type="primary">eutC</name>
    <name evidence="6" type="ordered locus">HRM2_03550</name>
</gene>
<evidence type="ECO:0000313" key="6">
    <source>
        <dbReference type="EMBL" id="ACN13475.1"/>
    </source>
</evidence>
<evidence type="ECO:0000256" key="4">
    <source>
        <dbReference type="ARBA" id="ARBA00024446"/>
    </source>
</evidence>
<dbReference type="PANTHER" id="PTHR39330:SF1">
    <property type="entry name" value="ETHANOLAMINE AMMONIA-LYASE SMALL SUBUNIT"/>
    <property type="match status" value="1"/>
</dbReference>
<dbReference type="KEGG" id="dat:HRM2_03550"/>
<evidence type="ECO:0000256" key="1">
    <source>
        <dbReference type="ARBA" id="ARBA00022628"/>
    </source>
</evidence>
<comment type="subunit">
    <text evidence="5">The basic unit is a heterodimer which dimerizes to form tetramers. The heterotetramers trimerize; 6 large subunits form a core ring with 6 small subunits projecting outwards.</text>
</comment>
<comment type="subcellular location">
    <subcellularLocation>
        <location evidence="5">Bacterial microcompartment</location>
    </subcellularLocation>
</comment>
<dbReference type="GO" id="GO:0031471">
    <property type="term" value="C:ethanolamine degradation polyhedral organelle"/>
    <property type="evidence" value="ECO:0007669"/>
    <property type="project" value="UniProtKB-UniRule"/>
</dbReference>
<evidence type="ECO:0000256" key="5">
    <source>
        <dbReference type="HAMAP-Rule" id="MF_00601"/>
    </source>
</evidence>
<keyword evidence="1 5" id="KW-0846">Cobalamin</keyword>
<dbReference type="HAMAP" id="MF_00601">
    <property type="entry name" value="EutC"/>
    <property type="match status" value="1"/>
</dbReference>
<dbReference type="PANTHER" id="PTHR39330">
    <property type="entry name" value="ETHANOLAMINE AMMONIA-LYASE LIGHT CHAIN"/>
    <property type="match status" value="1"/>
</dbReference>
<organism evidence="6 7">
    <name type="scientific">Desulforapulum autotrophicum (strain ATCC 43914 / DSM 3382 / VKM B-1955 / HRM2)</name>
    <name type="common">Desulfobacterium autotrophicum</name>
    <dbReference type="NCBI Taxonomy" id="177437"/>
    <lineage>
        <taxon>Bacteria</taxon>
        <taxon>Pseudomonadati</taxon>
        <taxon>Thermodesulfobacteriota</taxon>
        <taxon>Desulfobacteria</taxon>
        <taxon>Desulfobacterales</taxon>
        <taxon>Desulfobacteraceae</taxon>
        <taxon>Desulforapulum</taxon>
    </lineage>
</organism>